<dbReference type="EMBL" id="CP139368">
    <property type="protein sequence ID" value="WPR89994.1"/>
    <property type="molecule type" value="Genomic_DNA"/>
</dbReference>
<protein>
    <submittedName>
        <fullName evidence="2">Uncharacterized protein</fullName>
    </submittedName>
</protein>
<dbReference type="RefSeq" id="WP_320942708.1">
    <property type="nucleotide sequence ID" value="NZ_BAABEU010000003.1"/>
</dbReference>
<accession>A0ABZ0SLZ0</accession>
<keyword evidence="1" id="KW-1133">Transmembrane helix</keyword>
<name>A0ABZ0SLZ0_9MICO</name>
<dbReference type="Proteomes" id="UP001323798">
    <property type="component" value="Chromosome"/>
</dbReference>
<sequence>METAHQRPRWGSWILIGIGFAFAWLAMSFILGLGTSEARADDSGGLLGGLTSTVDNTVRVATNTTTAVRTPVVQAVVKTTAAVPVVGPTVTQVVTTTTNTVASATQPIASSTSGLVTKTIAPVVKAVDSTVTALLDTATTATAPLPVVGSVVGAVGSVVDSVDLTGTLGAVTGVVDDTVGAVTGTATDVLAAPGSTPTVPGIPGVPVVPGLVDQGAAPAGVEPTTAGESIALDALTATLRQAAAAVHAAASVVLTLSPADGALRLAGDTSPVLGAATPGGTSAGSSGAGPGGATALLAFGLFFAHRAWVRRRVSSDQQAPPVPVYDTDISPD</sequence>
<keyword evidence="1" id="KW-0812">Transmembrane</keyword>
<feature type="transmembrane region" description="Helical" evidence="1">
    <location>
        <begin position="12"/>
        <end position="33"/>
    </location>
</feature>
<reference evidence="2 3" key="1">
    <citation type="submission" date="2023-11" db="EMBL/GenBank/DDBJ databases">
        <title>Genome sequence of Microbacterium rhizosphaerae KACC 19337.</title>
        <authorList>
            <person name="Choi H."/>
            <person name="Kim S."/>
            <person name="Kim Y."/>
            <person name="Kwon S.-W."/>
            <person name="Heo J."/>
        </authorList>
    </citation>
    <scope>NUCLEOTIDE SEQUENCE [LARGE SCALE GENOMIC DNA]</scope>
    <source>
        <strain evidence="2 3">KACC 19337</strain>
    </source>
</reference>
<keyword evidence="1" id="KW-0472">Membrane</keyword>
<proteinExistence type="predicted"/>
<evidence type="ECO:0000313" key="3">
    <source>
        <dbReference type="Proteomes" id="UP001323798"/>
    </source>
</evidence>
<gene>
    <name evidence="2" type="ORF">SM116_01535</name>
</gene>
<keyword evidence="3" id="KW-1185">Reference proteome</keyword>
<evidence type="ECO:0000313" key="2">
    <source>
        <dbReference type="EMBL" id="WPR89994.1"/>
    </source>
</evidence>
<evidence type="ECO:0000256" key="1">
    <source>
        <dbReference type="SAM" id="Phobius"/>
    </source>
</evidence>
<organism evidence="2 3">
    <name type="scientific">Microbacterium rhizosphaerae</name>
    <dbReference type="NCBI Taxonomy" id="1678237"/>
    <lineage>
        <taxon>Bacteria</taxon>
        <taxon>Bacillati</taxon>
        <taxon>Actinomycetota</taxon>
        <taxon>Actinomycetes</taxon>
        <taxon>Micrococcales</taxon>
        <taxon>Microbacteriaceae</taxon>
        <taxon>Microbacterium</taxon>
    </lineage>
</organism>